<sequence>MPQLPPGARRLVGGGAQVDHHRQPGTTQKTHAPGYQKTPQHRGYPKNPAATHEPHKMPLCARSLLRSSAPVTPKSGGEEEEKDPKWGGDQDDEYKWAGLEPPKVMVTTSRDPSARLRLFAKVGVVRVGVVRDGWGSVWVGPRWAWPRWSTLPLVGASLGVWPQAGVGIGGGCGLANGRGLVGPTPLGLCWSCAHVEVG</sequence>
<keyword evidence="3" id="KW-1185">Reference proteome</keyword>
<evidence type="ECO:0000256" key="1">
    <source>
        <dbReference type="SAM" id="MobiDB-lite"/>
    </source>
</evidence>
<feature type="region of interest" description="Disordered" evidence="1">
    <location>
        <begin position="1"/>
        <end position="95"/>
    </location>
</feature>
<protein>
    <submittedName>
        <fullName evidence="2">Uncharacterized protein</fullName>
    </submittedName>
</protein>
<name>A0A8C5TQS0_9PASS</name>
<dbReference type="AlphaFoldDB" id="A0A8C5TQS0"/>
<reference evidence="2" key="1">
    <citation type="submission" date="2025-08" db="UniProtKB">
        <authorList>
            <consortium name="Ensembl"/>
        </authorList>
    </citation>
    <scope>IDENTIFICATION</scope>
</reference>
<dbReference type="Ensembl" id="ENSMCST00000008453.1">
    <property type="protein sequence ID" value="ENSMCSP00000008254.1"/>
    <property type="gene ID" value="ENSMCSG00000005883.1"/>
</dbReference>
<proteinExistence type="predicted"/>
<evidence type="ECO:0000313" key="3">
    <source>
        <dbReference type="Proteomes" id="UP000694560"/>
    </source>
</evidence>
<evidence type="ECO:0000313" key="2">
    <source>
        <dbReference type="Ensembl" id="ENSMCSP00000008254.1"/>
    </source>
</evidence>
<reference evidence="2" key="2">
    <citation type="submission" date="2025-09" db="UniProtKB">
        <authorList>
            <consortium name="Ensembl"/>
        </authorList>
    </citation>
    <scope>IDENTIFICATION</scope>
</reference>
<accession>A0A8C5TQS0</accession>
<dbReference type="Proteomes" id="UP000694560">
    <property type="component" value="Unplaced"/>
</dbReference>
<dbReference type="OrthoDB" id="10253204at2759"/>
<organism evidence="2 3">
    <name type="scientific">Malurus cyaneus samueli</name>
    <dbReference type="NCBI Taxonomy" id="2593467"/>
    <lineage>
        <taxon>Eukaryota</taxon>
        <taxon>Metazoa</taxon>
        <taxon>Chordata</taxon>
        <taxon>Craniata</taxon>
        <taxon>Vertebrata</taxon>
        <taxon>Euteleostomi</taxon>
        <taxon>Archelosauria</taxon>
        <taxon>Archosauria</taxon>
        <taxon>Dinosauria</taxon>
        <taxon>Saurischia</taxon>
        <taxon>Theropoda</taxon>
        <taxon>Coelurosauria</taxon>
        <taxon>Aves</taxon>
        <taxon>Neognathae</taxon>
        <taxon>Neoaves</taxon>
        <taxon>Telluraves</taxon>
        <taxon>Australaves</taxon>
        <taxon>Passeriformes</taxon>
        <taxon>Meliphagoidea</taxon>
        <taxon>Maluridae</taxon>
        <taxon>Malurus</taxon>
    </lineage>
</organism>